<dbReference type="GO" id="GO:0019062">
    <property type="term" value="P:virion attachment to host cell"/>
    <property type="evidence" value="ECO:0007669"/>
    <property type="project" value="UniProtKB-UniRule"/>
</dbReference>
<keyword evidence="19 32" id="KW-1043">Host membrane</keyword>
<keyword evidence="11 32" id="KW-0945">Host-virus interaction</keyword>
<dbReference type="FunFam" id="2.170.40.20:FF:000004">
    <property type="entry name" value="Envelope glycoprotein gp160"/>
    <property type="match status" value="1"/>
</dbReference>
<dbReference type="Gene3D" id="2.170.40.20">
    <property type="entry name" value="Human immunodeficiency virus 1, Gp160, envelope glycoprotein"/>
    <property type="match status" value="2"/>
</dbReference>
<dbReference type="GO" id="GO:0019031">
    <property type="term" value="C:viral envelope"/>
    <property type="evidence" value="ECO:0007669"/>
    <property type="project" value="UniProtKB-KW"/>
</dbReference>
<keyword evidence="16 32" id="KW-0732">Signal</keyword>
<feature type="topological domain" description="Cytoplasmic" evidence="32">
    <location>
        <begin position="693"/>
        <end position="839"/>
    </location>
</feature>
<dbReference type="GO" id="GO:0019082">
    <property type="term" value="P:viral protein processing"/>
    <property type="evidence" value="ECO:0007669"/>
    <property type="project" value="UniProtKB-UniRule"/>
</dbReference>
<keyword evidence="21 32" id="KW-1164">Virus endocytosis by host</keyword>
<keyword evidence="15 32" id="KW-0053">Apoptosis</keyword>
<evidence type="ECO:0000256" key="31">
    <source>
        <dbReference type="ARBA" id="ARBA00023296"/>
    </source>
</evidence>
<feature type="region of interest" description="Immunosuppression" evidence="32">
    <location>
        <begin position="561"/>
        <end position="579"/>
    </location>
</feature>
<accession>A0A6M6B2Y8</accession>
<evidence type="ECO:0000256" key="14">
    <source>
        <dbReference type="ARBA" id="ARBA00022692"/>
    </source>
</evidence>
<dbReference type="InterPro" id="IPR037527">
    <property type="entry name" value="Gp160"/>
</dbReference>
<evidence type="ECO:0000256" key="19">
    <source>
        <dbReference type="ARBA" id="ARBA00022870"/>
    </source>
</evidence>
<organism evidence="36">
    <name type="scientific">Human immunodeficiency virus type 1</name>
    <name type="common">HIV-1</name>
    <dbReference type="NCBI Taxonomy" id="11676"/>
    <lineage>
        <taxon>Viruses</taxon>
        <taxon>Riboviria</taxon>
        <taxon>Pararnavirae</taxon>
        <taxon>Artverviricota</taxon>
        <taxon>Revtraviricetes</taxon>
        <taxon>Ortervirales</taxon>
        <taxon>Retroviridae</taxon>
        <taxon>Orthoretrovirinae</taxon>
        <taxon>Lentivirus</taxon>
        <taxon>Lentivirus humimdef1</taxon>
    </lineage>
</organism>
<comment type="PTM">
    <text evidence="32">Palmitoylation of the transmembrane protein and of Env polyprotein (prior to its proteolytic cleavage) is essential for their association with host cell membrane lipid rafts. Palmitoylation is therefore required for envelope trafficking to classical lipid rafts, but not for viral replication.</text>
</comment>
<dbReference type="GO" id="GO:0055036">
    <property type="term" value="C:virion membrane"/>
    <property type="evidence" value="ECO:0007669"/>
    <property type="project" value="UniProtKB-SubCell"/>
</dbReference>
<evidence type="ECO:0000256" key="10">
    <source>
        <dbReference type="ARBA" id="ARBA00022570"/>
    </source>
</evidence>
<dbReference type="SUPFAM" id="SSF58069">
    <property type="entry name" value="Virus ectodomain"/>
    <property type="match status" value="1"/>
</dbReference>
<evidence type="ECO:0000259" key="35">
    <source>
        <dbReference type="Pfam" id="PF00517"/>
    </source>
</evidence>
<dbReference type="GO" id="GO:0019064">
    <property type="term" value="P:fusion of virus membrane with host plasma membrane"/>
    <property type="evidence" value="ECO:0007669"/>
    <property type="project" value="UniProtKB-UniRule"/>
</dbReference>
<evidence type="ECO:0000256" key="22">
    <source>
        <dbReference type="ARBA" id="ARBA00022989"/>
    </source>
</evidence>
<keyword evidence="7 32" id="KW-1168">Fusion of virus membrane with host membrane</keyword>
<evidence type="ECO:0000256" key="30">
    <source>
        <dbReference type="ARBA" id="ARBA00023288"/>
    </source>
</evidence>
<keyword evidence="10 32" id="KW-1165">Clathrin-mediated endocytosis of virus by host</keyword>
<evidence type="ECO:0000256" key="24">
    <source>
        <dbReference type="ARBA" id="ARBA00023054"/>
    </source>
</evidence>
<dbReference type="Pfam" id="PF00516">
    <property type="entry name" value="GP120"/>
    <property type="match status" value="2"/>
</dbReference>
<dbReference type="GO" id="GO:0016020">
    <property type="term" value="C:membrane"/>
    <property type="evidence" value="ECO:0007669"/>
    <property type="project" value="UniProtKB-UniRule"/>
</dbReference>
<comment type="domain">
    <text evidence="32">The membrane proximal external region (MPER) present in gp41 is a tryptophan-rich region recognized by the antibodies 2F5, Z13, and 4E10. MPER seems to play a role in fusion.</text>
</comment>
<evidence type="ECO:0000256" key="23">
    <source>
        <dbReference type="ARBA" id="ARBA00023046"/>
    </source>
</evidence>
<dbReference type="Gene3D" id="1.10.287.210">
    <property type="match status" value="1"/>
</dbReference>
<evidence type="ECO:0000256" key="15">
    <source>
        <dbReference type="ARBA" id="ARBA00022703"/>
    </source>
</evidence>
<evidence type="ECO:0000256" key="2">
    <source>
        <dbReference type="ARBA" id="ARBA00004433"/>
    </source>
</evidence>
<feature type="short sequence motif" description="YXXL motif; contains endocytosis signal" evidence="32">
    <location>
        <begin position="699"/>
        <end position="702"/>
    </location>
</feature>
<comment type="PTM">
    <text evidence="32">Highly glycosylated by host. The high number of glycan on the protein is reffered to as 'glycan shield' because it contributes to hide protein sequence from adaptive immune system.</text>
</comment>
<feature type="region of interest" description="CD4-binding loop" evidence="32">
    <location>
        <begin position="356"/>
        <end position="366"/>
    </location>
</feature>
<proteinExistence type="inferred from homology"/>
<comment type="subunit">
    <text evidence="32">The mature envelope protein (Env) consists of a homotrimer of non-covalently associated gp120-gp41 heterodimers. The resulting complex protrudes from the virus surface as a spike. There seems to be as few as 10 spikes on the average virion. Surface protein gp120 interacts with host CD4, CCR5 and CXCR4. Gp120 also interacts with the C-type lectins CD209/DC-SIGN and CLEC4M/DC-SIGNR (collectively referred to as DC-SIGN(R)). Gp120 and gp41 interact with GalCer. Gp120 interacts with host ITGA4/ITGB7 complex; on CD4+ T-cells, this interaction results in rapid activation of integrin ITGAL/LFA-1, which facilitates efficient cell-to-cell spreading of HIV-1. Gp120 interacts with cell-associated heparan sulfate; this interaction increases virus infectivity on permissive cells and may be involved in infection of CD4- cells.</text>
</comment>
<dbReference type="GO" id="GO:0039654">
    <property type="term" value="P:fusion of virus membrane with host endosome membrane"/>
    <property type="evidence" value="ECO:0007669"/>
    <property type="project" value="UniProtKB-UniRule"/>
</dbReference>
<evidence type="ECO:0000256" key="25">
    <source>
        <dbReference type="ARBA" id="ARBA00023136"/>
    </source>
</evidence>
<feature type="region of interest" description="V5" evidence="32">
    <location>
        <begin position="448"/>
        <end position="458"/>
    </location>
</feature>
<keyword evidence="29 32" id="KW-0899">Viral immunoevasion</keyword>
<feature type="lipid moiety-binding region" description="S-palmitoyl cysteine; by host" evidence="32">
    <location>
        <position position="751"/>
    </location>
</feature>
<evidence type="ECO:0000256" key="6">
    <source>
        <dbReference type="ARBA" id="ARBA00004650"/>
    </source>
</evidence>
<comment type="domain">
    <text evidence="32 33">The 17 amino acids long immunosuppressive region is present in many retroviral envelope proteins. Synthetic peptides derived from this relatively conserved sequence inhibit immune function in vitro and in vivo.</text>
</comment>
<keyword evidence="9 32" id="KW-1032">Host cell membrane</keyword>
<feature type="region of interest" description="Fusion peptide" evidence="32">
    <location>
        <begin position="499"/>
        <end position="519"/>
    </location>
</feature>
<keyword evidence="18 32" id="KW-0946">Virion</keyword>
<dbReference type="Gene3D" id="1.20.5.490">
    <property type="entry name" value="Single helix bin"/>
    <property type="match status" value="1"/>
</dbReference>
<dbReference type="GO" id="GO:0052031">
    <property type="term" value="P:symbiont-mediated perturbation of host defense response"/>
    <property type="evidence" value="ECO:0007669"/>
    <property type="project" value="UniProtKB-UniRule"/>
</dbReference>
<keyword evidence="17 32" id="KW-1161">Viral attachment to host cell</keyword>
<sequence length="839" mass="95016">MRVMGILRNCPQWWIWGILGFWMLMICNVVGNLWVTVYYGVPVWKEAKTTLFCASDAKAYEKEVHNVWATHACVPTDPNPQEKVLENVTENFNMWENDMVDQMHEDIISLWDQSLQPCVKLTPLCVTLDCSNVTSSGNDTGANNMKNCSFNVTTELRDKKKNMYALFYKLDIVPLNGNGNRSNEYRLINCNTSTITQACPKVSFDPIPIHYCAPAGYAILKCNNKTFNGTGPCNNVSTVQCTHGIKPVVSTQLLLNGSLAEEEIVIRSKNLTNNAKTIIVQLKESVEIMCTRPDNNTRKSVRIGPGQTFYAMGEIIGDIRQAYCDISKANWTKTLQEVSKKLREHFPNKAIHFKPSSGGDLEITTHSFNCRGEFFYCDTSQLFNGTYDTDNITNSNDTKKITIQCRIKQIINMWQGVGRAMYAPPIAGNITCKSNITGLLLTYDGGTNSSSNETFRPGGGDMRDNWRSELYKYKVVEIKPLGVAPTEAKRRVVDREKRAVGMGAVLLGFLGAAGSTMGAASLTLTVQARQLLSGIVQQQSNLLRAIEAQQHMLQLTVWGIKQLQARVLALERYLKDQQLLGLWGCSGKLICTTAVPWNSSWSNKSITEIWDNMTWIQWDREISNYTKTIYDLLEESQTQQENNEKDLLALDSWKNLWSWFDISHWLWYIKIFIMIVGGLIGLRIVFTVLSIVNRVRQGYSPLSFQTLIPNPRGPDRLGGIEEEGGEQDRDRSIRLVSGFLPLAWDDLRSLCLFLYHQLRDFTLIVARAVELLGRSSLRGLQRGWEILKYLGSLVQYWGLELKRSAINLLDIIAIAVAERTDRIIEVVQRIYRAIRNIPE</sequence>
<comment type="caution">
    <text evidence="32 33">Lacks conserved residue(s) required for the propagation of feature annotation.</text>
</comment>
<keyword evidence="8 32" id="KW-1170">Fusion of virus membrane with host endosomal membrane</keyword>
<reference evidence="36" key="1">
    <citation type="journal article" date="2020" name="PLoS Pathog.">
        <title>HIV-1 variants are archived throughout infection and persist in the reservoir.</title>
        <authorList>
            <person name="Brooks K."/>
            <person name="Jones B.R."/>
            <person name="Dilernia D.A."/>
            <person name="Wilkins D.J."/>
            <person name="Claiborne D.T."/>
            <person name="McInally S."/>
            <person name="Gilmour J."/>
            <person name="Kilembe W."/>
            <person name="Joy J.B."/>
            <person name="Allen S.A."/>
            <person name="Brumme Z.L."/>
            <person name="Hunter E."/>
        </authorList>
    </citation>
    <scope>NUCLEOTIDE SEQUENCE</scope>
    <source>
        <strain evidence="36">ZM1788F_02Dec2009_CP_3_E</strain>
    </source>
</reference>
<feature type="disulfide bond" evidence="32">
    <location>
        <begin position="53"/>
        <end position="73"/>
    </location>
</feature>
<comment type="domain">
    <text evidence="32">The YXXL motif is involved in determining the exact site of viral release at the surface of infected mononuclear cells and promotes endocytosis. YXXL and di-leucine endocytosis motifs interact directly or indirectly with the clathrin adapter complexes, opperate independently, and their activities are not additive.</text>
</comment>
<evidence type="ECO:0000256" key="26">
    <source>
        <dbReference type="ARBA" id="ARBA00023139"/>
    </source>
</evidence>
<evidence type="ECO:0000256" key="1">
    <source>
        <dbReference type="ARBA" id="ARBA00004402"/>
    </source>
</evidence>
<comment type="domain">
    <text evidence="32">The CD4-binding region is targeted by the antibody b12.</text>
</comment>
<feature type="chain" id="PRO_5027182019" description="Transmembrane protein gp41" evidence="32">
    <location>
        <begin position="499"/>
        <end position="839"/>
    </location>
</feature>
<evidence type="ECO:0000256" key="32">
    <source>
        <dbReference type="HAMAP-Rule" id="MF_04083"/>
    </source>
</evidence>
<keyword evidence="23 32" id="KW-1039">Host endosome</keyword>
<evidence type="ECO:0000256" key="18">
    <source>
        <dbReference type="ARBA" id="ARBA00022844"/>
    </source>
</evidence>
<feature type="domain" description="Human immunodeficiency virus 1 envelope glycoprotein Gp120" evidence="34">
    <location>
        <begin position="140"/>
        <end position="498"/>
    </location>
</feature>
<feature type="coiled-coil region" evidence="32">
    <location>
        <begin position="620"/>
        <end position="654"/>
    </location>
</feature>
<evidence type="ECO:0000256" key="5">
    <source>
        <dbReference type="ARBA" id="ARBA00004578"/>
    </source>
</evidence>
<dbReference type="GO" id="GO:0044175">
    <property type="term" value="C:host cell endosome membrane"/>
    <property type="evidence" value="ECO:0007669"/>
    <property type="project" value="UniProtKB-SubCell"/>
</dbReference>
<evidence type="ECO:0000256" key="11">
    <source>
        <dbReference type="ARBA" id="ARBA00022581"/>
    </source>
</evidence>
<comment type="similarity">
    <text evidence="32">Belongs to the HIV-1 env protein family.</text>
</comment>
<evidence type="ECO:0000256" key="12">
    <source>
        <dbReference type="ARBA" id="ARBA00022595"/>
    </source>
</evidence>
<keyword evidence="25 32" id="KW-0472">Membrane</keyword>
<evidence type="ECO:0000313" key="36">
    <source>
        <dbReference type="EMBL" id="QJX41917.1"/>
    </source>
</evidence>
<keyword evidence="22 32" id="KW-1133">Transmembrane helix</keyword>
<dbReference type="EMBL" id="MT194951">
    <property type="protein sequence ID" value="QJX41917.1"/>
    <property type="molecule type" value="Genomic_RNA"/>
</dbReference>
<dbReference type="SUPFAM" id="SSF56502">
    <property type="entry name" value="gp120 core"/>
    <property type="match status" value="2"/>
</dbReference>
<comment type="PTM">
    <text evidence="32">Specific enzymatic cleavages in vivo yield mature proteins. Envelope glycoproteins are synthesized as a inactive precursor that is heavily N-glycosylated and processed likely by host cell furin in the Golgi to yield the mature SU and TM proteins. The cleavage site between SU and TM requires the minimal sequence [KR]-X-[KR]-R. About 2 of the 9 disulfide bonds of gp41 are reduced by P4HB/PDI, following binding to CD4 receptor.</text>
</comment>
<feature type="transmembrane region" description="Helical" evidence="33">
    <location>
        <begin position="665"/>
        <end position="692"/>
    </location>
</feature>
<dbReference type="GO" id="GO:0020002">
    <property type="term" value="C:host cell plasma membrane"/>
    <property type="evidence" value="ECO:0007669"/>
    <property type="project" value="UniProtKB-SubCell"/>
</dbReference>
<keyword evidence="12 32" id="KW-1162">Viral penetration into host cytoplasm</keyword>
<dbReference type="GO" id="GO:0075512">
    <property type="term" value="P:clathrin-dependent endocytosis of virus by host cell"/>
    <property type="evidence" value="ECO:0007669"/>
    <property type="project" value="UniProtKB-UniRule"/>
</dbReference>
<evidence type="ECO:0000256" key="16">
    <source>
        <dbReference type="ARBA" id="ARBA00022729"/>
    </source>
</evidence>
<comment type="subcellular location">
    <molecule>Transmembrane protein gp41</molecule>
    <subcellularLocation>
        <location evidence="32">Virion membrane</location>
        <topology evidence="32">Single-pass type I membrane protein</topology>
    </subcellularLocation>
    <subcellularLocation>
        <location evidence="32">Host cell membrane</location>
        <topology evidence="32">Single-pass type I membrane protein</topology>
    </subcellularLocation>
    <subcellularLocation>
        <location evidence="32">Host endosome membrane</location>
        <topology evidence="32">Single-pass type I membrane protein</topology>
    </subcellularLocation>
    <text evidence="32">It is probably concentrated at the site of budding and incorporated into the virions possibly by contacts between the cytoplasmic tail of Env and the N-terminus of Gag.</text>
</comment>
<comment type="subcellular location">
    <subcellularLocation>
        <location evidence="3">Host cell membrane</location>
        <topology evidence="3">Peripheral membrane protein</topology>
    </subcellularLocation>
    <subcellularLocation>
        <location evidence="1">Host cell membrane</location>
        <topology evidence="1">Single-pass type I membrane protein</topology>
    </subcellularLocation>
    <subcellularLocation>
        <location evidence="2">Host endosome membrane</location>
        <topology evidence="2">Peripheral membrane protein</topology>
    </subcellularLocation>
    <subcellularLocation>
        <location evidence="5">Host endosome membrane</location>
        <topology evidence="5">Single-pass type I membrane protein</topology>
    </subcellularLocation>
    <subcellularLocation>
        <location evidence="6">Virion membrane</location>
        <topology evidence="6">Peripheral membrane protein</topology>
    </subcellularLocation>
    <subcellularLocation>
        <location evidence="4">Virion membrane</location>
        <topology evidence="4">Single-pass type I membrane protein</topology>
    </subcellularLocation>
</comment>
<evidence type="ECO:0000256" key="9">
    <source>
        <dbReference type="ARBA" id="ARBA00022511"/>
    </source>
</evidence>
<evidence type="ECO:0000256" key="20">
    <source>
        <dbReference type="ARBA" id="ARBA00022879"/>
    </source>
</evidence>
<feature type="site" description="Cleavage; by host furin" evidence="32">
    <location>
        <begin position="498"/>
        <end position="499"/>
    </location>
</feature>
<feature type="domain" description="Human immunodeficiency virus 1 envelope glycoprotein Gp120" evidence="34">
    <location>
        <begin position="33"/>
        <end position="138"/>
    </location>
</feature>
<dbReference type="FunFam" id="2.170.40.20:FF:000003">
    <property type="entry name" value="Envelope glycoprotein gp160"/>
    <property type="match status" value="1"/>
</dbReference>
<evidence type="ECO:0000256" key="17">
    <source>
        <dbReference type="ARBA" id="ARBA00022804"/>
    </source>
</evidence>
<evidence type="ECO:0000256" key="3">
    <source>
        <dbReference type="ARBA" id="ARBA00004505"/>
    </source>
</evidence>
<keyword evidence="13 32" id="KW-0165">Cleavage on pair of basic residues</keyword>
<evidence type="ECO:0000256" key="29">
    <source>
        <dbReference type="ARBA" id="ARBA00023280"/>
    </source>
</evidence>
<feature type="region of interest" description="MPER; binding to GalCer" evidence="32">
    <location>
        <begin position="649"/>
        <end position="670"/>
    </location>
</feature>
<keyword evidence="14 32" id="KW-0812">Transmembrane</keyword>
<dbReference type="GO" id="GO:1903911">
    <property type="term" value="P:positive regulation of receptor clustering"/>
    <property type="evidence" value="ECO:0007669"/>
    <property type="project" value="UniProtKB-UniRule"/>
</dbReference>
<comment type="function">
    <text evidence="32">Envelope glycoprotein gp160: Oligomerizes in the host endoplasmic reticulum into predominantly trimers. In a second time, gp160 transits in the host Golgi, where glycosylation is completed. The precursor is then proteolytically cleaved in the trans-Golgi and thereby activated by cellular furin or furin-like proteases to produce gp120 and gp41.</text>
</comment>
<evidence type="ECO:0000256" key="33">
    <source>
        <dbReference type="RuleBase" id="RU363095"/>
    </source>
</evidence>
<keyword evidence="30 32" id="KW-0449">Lipoprotein</keyword>
<keyword evidence="31 32" id="KW-1160">Virus entry into host cell</keyword>
<dbReference type="InterPro" id="IPR000328">
    <property type="entry name" value="GP41-like"/>
</dbReference>
<feature type="disulfide bond" evidence="32">
    <location>
        <begin position="222"/>
        <end position="233"/>
    </location>
</feature>
<comment type="miscellaneous">
    <text evidence="32">Inhibitors targeting HIV-1 viral envelope proteins are used as antiretroviral drugs. Attachment of virions to the cell surface via non-specific interactions and CD4 binding can be blocked by inhibitors that include cyanovirin-N, cyclotriazadisulfonamide analogs, PRO 2000, TNX 355 and PRO 542. In addition, BMS 806 can block CD4-induced conformational changes. Env interactions with the coreceptor molecules can be targeted by CCR5 antagonists including SCH-D, maraviroc (UK 427857) and aplaviroc (GW 873140), and the CXCR4 antagonist AMD 070. Fusion of viral and cellular membranes can be inhibited by peptides such as enfuvirtide and tifuvirtide (T 1249). Resistance to inhibitors associated with mutations in Env are observed. Most of the time, single mutations confer only a modest reduction in drug susceptibility. Combination of several mutations is usually required to develop a high-level drug resistance.</text>
</comment>
<dbReference type="GO" id="GO:0005198">
    <property type="term" value="F:structural molecule activity"/>
    <property type="evidence" value="ECO:0007669"/>
    <property type="project" value="UniProtKB-UniRule"/>
</dbReference>
<evidence type="ECO:0000259" key="34">
    <source>
        <dbReference type="Pfam" id="PF00516"/>
    </source>
</evidence>
<keyword evidence="24 32" id="KW-0175">Coiled coil</keyword>
<keyword evidence="20 32" id="KW-0261">Viral envelope protein</keyword>
<keyword evidence="27 32" id="KW-1015">Disulfide bond</keyword>
<keyword evidence="28 32" id="KW-0325">Glycoprotein</keyword>
<evidence type="ECO:0000256" key="27">
    <source>
        <dbReference type="ARBA" id="ARBA00023157"/>
    </source>
</evidence>
<protein>
    <recommendedName>
        <fullName evidence="32">Envelope glycoprotein gp160</fullName>
    </recommendedName>
    <alternativeName>
        <fullName evidence="32">Env polyprotein</fullName>
    </alternativeName>
    <component>
        <recommendedName>
            <fullName evidence="32">Surface protein gp120</fullName>
            <shortName evidence="32">SU</shortName>
        </recommendedName>
        <alternativeName>
            <fullName evidence="32">Glycoprotein 120</fullName>
            <shortName evidence="32">gp120</shortName>
        </alternativeName>
    </component>
    <component>
        <recommendedName>
            <fullName evidence="32">Transmembrane protein gp41</fullName>
            <shortName evidence="32">TM</shortName>
        </recommendedName>
        <alternativeName>
            <fullName evidence="32">Glycoprotein 41</fullName>
            <shortName evidence="32">gp41</shortName>
        </alternativeName>
    </component>
</protein>
<comment type="miscellaneous">
    <text evidence="32">HIV-1 lineages are divided in three main groups, M (for Major), O (for Outlier), and N (for New, or Non-M, Non-O). The vast majority of strains found worldwide belong to the group M. Group O seems to be endemic to and largely confined to Cameroon and neighboring countries in West Central Africa, where these viruses represent a small minority of HIV-1 strains. The group N is represented by a limited number of isolates from Cameroonian persons. The group M is further subdivided in 9 clades or subtypes (A to D, F to H, J and K).</text>
</comment>
<feature type="disulfide bond" evidence="32">
    <location>
        <begin position="212"/>
        <end position="241"/>
    </location>
</feature>
<evidence type="ECO:0000256" key="21">
    <source>
        <dbReference type="ARBA" id="ARBA00022890"/>
    </source>
</evidence>
<comment type="domain">
    <text evidence="32">Some of the most genetically diverse regions of the viral genome are present in Env. They are called variable regions 1 through 5 (V1 through V5). Coreceptor usage of gp120 is determined mainly by the primary structure of the third variable region (V3) in the outer domain of gp120. The sequence of V3 determines which coreceptor, CCR5 and/or CXCR4 (corresponding to R5/macrophage, X4/T cell and R5X4/T cell and macrophage tropism), is used to trigger the fusion potential of the Env complex, and hence which cells the virus can infect. Binding to CCR5 involves a region adjacent in addition to V3.</text>
</comment>
<dbReference type="Pfam" id="PF00517">
    <property type="entry name" value="GP41"/>
    <property type="match status" value="1"/>
</dbReference>
<feature type="transmembrane region" description="Helical" evidence="33">
    <location>
        <begin position="13"/>
        <end position="41"/>
    </location>
</feature>
<evidence type="ECO:0000256" key="8">
    <source>
        <dbReference type="ARBA" id="ARBA00022510"/>
    </source>
</evidence>
<feature type="chain" id="PRO_5027182018" description="Envelope glycoprotein gp160" evidence="32">
    <location>
        <begin position="32"/>
        <end position="839"/>
    </location>
</feature>
<comment type="function">
    <text evidence="32">Surface protein gp120: Attaches the virus to the host lymphoid cell by binding to the primary receptor CD4. This interaction induces a structural rearrangement creating a high affinity binding site for a chemokine coreceptor like CXCR4 and/or CCR5. Acts as a ligand for CD209/DC-SIGN and CLEC4M/DC-SIGNR, which are respectively found on dendritic cells (DCs), and on endothelial cells of liver sinusoids and lymph node sinuses. These interactions allow capture of viral particles at mucosal surfaces by these cells and subsequent transmission to permissive cells. HIV subverts the migration properties of dendritic cells to gain access to CD4+ T-cells in lymph nodes. Virus transmission to permissive T-cells occurs either in trans (without DCs infection, through viral capture and transmission), or in cis (following DCs productive infection, through the usual CD4-gp120 interaction), thereby inducing a robust infection. In trans infection, bound virions remain infectious over days and it is proposed that they are not degraded, but protected in non-lysosomal acidic organelles within the DCs close to the cell membrane thus contributing to the viral infectious potential during DCs' migration from the periphery to the lymphoid tissues. On arrival at lymphoid tissues, intact virions recycle back to DCs' cell surface allowing virus transmission to CD4+ T-cells.</text>
</comment>
<evidence type="ECO:0000256" key="13">
    <source>
        <dbReference type="ARBA" id="ARBA00022685"/>
    </source>
</evidence>
<name>A0A6M6B2Y8_HV1</name>
<feature type="disulfide bond" evidence="32">
    <location>
        <begin position="585"/>
        <end position="591"/>
    </location>
</feature>
<keyword evidence="26 32" id="KW-0564">Palmitate</keyword>
<dbReference type="InterPro" id="IPR000777">
    <property type="entry name" value="HIV1_Gp120"/>
</dbReference>
<dbReference type="CDD" id="cd09909">
    <property type="entry name" value="HIV-1-like_HR1-HR2"/>
    <property type="match status" value="1"/>
</dbReference>
<evidence type="ECO:0000256" key="7">
    <source>
        <dbReference type="ARBA" id="ARBA00022506"/>
    </source>
</evidence>
<comment type="subcellular location">
    <molecule>Surface protein gp120</molecule>
    <subcellularLocation>
        <location evidence="32">Virion membrane</location>
        <topology evidence="32">Peripheral membrane protein</topology>
    </subcellularLocation>
    <subcellularLocation>
        <location evidence="32">Host cell membrane</location>
        <topology evidence="32">Peripheral membrane protein</topology>
    </subcellularLocation>
    <subcellularLocation>
        <location evidence="32">Host endosome membrane</location>
        <topology evidence="32">Single-pass type I membrane protein</topology>
    </subcellularLocation>
    <text evidence="32">The surface protein is not anchored to the viral envelope, but associates with the extravirion surface through its binding to TM. It is probably concentrated at the site of budding and incorporated into the virions possibly by contacts between the cytoplasmic tail of Env and the N-terminus of Gag.</text>
</comment>
<feature type="domain" description="Retroviral envelope protein GP41-like" evidence="35">
    <location>
        <begin position="517"/>
        <end position="707"/>
    </location>
</feature>
<comment type="function">
    <text evidence="32">Transmembrane protein gp41: Acts as a class I viral fusion protein. Under the current model, the protein has at least 3 conformational states: pre-fusion native state, pre-hairpin intermediate state, and post-fusion hairpin state. During fusion of viral and target intracellular membranes, the coiled coil regions (heptad repeats) assume a trimer-of-hairpins structure, positioning the fusion peptide in close proximity to the C-terminal region of the ectodomain. The formation of this structure appears to drive apposition and subsequent fusion of viral and target cell membranes. Complete fusion occurs in host cell endosomes and is dynamin-dependent, however some lipid transfer might occur at the plasma membrane. The virus undergoes clathrin-dependent internalization long before endosomal fusion, thus minimizing the surface exposure of conserved viral epitopes during fusion and reducing the efficacy of inhibitors targeting these epitopes. Membranes fusion leads to delivery of the nucleocapsid into the cytoplasm.</text>
</comment>
<dbReference type="HAMAP" id="MF_04083">
    <property type="entry name" value="HIV_ENV"/>
    <property type="match status" value="1"/>
</dbReference>
<evidence type="ECO:0000256" key="28">
    <source>
        <dbReference type="ARBA" id="ARBA00023180"/>
    </source>
</evidence>
<dbReference type="FunFam" id="1.10.287.210:FF:000001">
    <property type="entry name" value="Envelope glycoprotein gp160"/>
    <property type="match status" value="1"/>
</dbReference>
<gene>
    <name evidence="32 36" type="primary">env</name>
</gene>
<dbReference type="GO" id="GO:1903908">
    <property type="term" value="P:positive regulation of plasma membrane raft polarization"/>
    <property type="evidence" value="ECO:0007669"/>
    <property type="project" value="UniProtKB-UniRule"/>
</dbReference>
<dbReference type="InterPro" id="IPR036377">
    <property type="entry name" value="Gp120_core_sf"/>
</dbReference>
<organismHost>
    <name type="scientific">Homo sapiens</name>
    <name type="common">Human</name>
    <dbReference type="NCBI Taxonomy" id="9606"/>
</organismHost>
<evidence type="ECO:0000256" key="4">
    <source>
        <dbReference type="ARBA" id="ARBA00004563"/>
    </source>
</evidence>